<evidence type="ECO:0000313" key="2">
    <source>
        <dbReference type="Proteomes" id="UP000501690"/>
    </source>
</evidence>
<proteinExistence type="predicted"/>
<dbReference type="Proteomes" id="UP000501690">
    <property type="component" value="Linkage Group LG1"/>
</dbReference>
<sequence length="77" mass="8393">MASSVAAVSAMVVRSSMDASATMAGAVETTMQRRRWLMALLQIRKCRNEASLFREVALVSMVSGDSRWLTPRGGTRS</sequence>
<evidence type="ECO:0000313" key="1">
    <source>
        <dbReference type="EMBL" id="QCD79033.1"/>
    </source>
</evidence>
<dbReference type="EMBL" id="CP039345">
    <property type="protein sequence ID" value="QCD79033.1"/>
    <property type="molecule type" value="Genomic_DNA"/>
</dbReference>
<protein>
    <submittedName>
        <fullName evidence="1">Uncharacterized protein</fullName>
    </submittedName>
</protein>
<gene>
    <name evidence="1" type="ORF">DEO72_LG1g2670</name>
</gene>
<accession>A0A4D6KR66</accession>
<reference evidence="1 2" key="1">
    <citation type="submission" date="2019-04" db="EMBL/GenBank/DDBJ databases">
        <title>An improved genome assembly and genetic linkage map for asparagus bean, Vigna unguiculata ssp. sesquipedialis.</title>
        <authorList>
            <person name="Xia Q."/>
            <person name="Zhang R."/>
            <person name="Dong Y."/>
        </authorList>
    </citation>
    <scope>NUCLEOTIDE SEQUENCE [LARGE SCALE GENOMIC DNA]</scope>
    <source>
        <tissue evidence="1">Leaf</tissue>
    </source>
</reference>
<dbReference type="AlphaFoldDB" id="A0A4D6KR66"/>
<organism evidence="1 2">
    <name type="scientific">Vigna unguiculata</name>
    <name type="common">Cowpea</name>
    <dbReference type="NCBI Taxonomy" id="3917"/>
    <lineage>
        <taxon>Eukaryota</taxon>
        <taxon>Viridiplantae</taxon>
        <taxon>Streptophyta</taxon>
        <taxon>Embryophyta</taxon>
        <taxon>Tracheophyta</taxon>
        <taxon>Spermatophyta</taxon>
        <taxon>Magnoliopsida</taxon>
        <taxon>eudicotyledons</taxon>
        <taxon>Gunneridae</taxon>
        <taxon>Pentapetalae</taxon>
        <taxon>rosids</taxon>
        <taxon>fabids</taxon>
        <taxon>Fabales</taxon>
        <taxon>Fabaceae</taxon>
        <taxon>Papilionoideae</taxon>
        <taxon>50 kb inversion clade</taxon>
        <taxon>NPAAA clade</taxon>
        <taxon>indigoferoid/millettioid clade</taxon>
        <taxon>Phaseoleae</taxon>
        <taxon>Vigna</taxon>
    </lineage>
</organism>
<keyword evidence="2" id="KW-1185">Reference proteome</keyword>
<name>A0A4D6KR66_VIGUN</name>